<dbReference type="EMBL" id="JADCNM010000008">
    <property type="protein sequence ID" value="KAG0472351.1"/>
    <property type="molecule type" value="Genomic_DNA"/>
</dbReference>
<evidence type="ECO:0000313" key="2">
    <source>
        <dbReference type="EMBL" id="KAG0470788.1"/>
    </source>
</evidence>
<comment type="caution">
    <text evidence="3">The sequence shown here is derived from an EMBL/GenBank/DDBJ whole genome shotgun (WGS) entry which is preliminary data.</text>
</comment>
<dbReference type="AlphaFoldDB" id="A0A835QK28"/>
<sequence length="174" mass="18808">MTTGISVPSLLRTPAARPSISSIETLRALAYFSIFSAPGAPSASPHPGKALYQEAQFYGLLDHVRATKWGAFDGNRLRLSASVAGRAPGDGTAIRASPDGGCCVAHGGVVHVYDWLLDEHRPINLDYQQVNDVGYMDSGNIVVTARERPGRPTAAWALLLIYRRHPPPVPRLPW</sequence>
<dbReference type="InterPro" id="IPR057441">
    <property type="entry name" value="Beta_prop_At2g24240"/>
</dbReference>
<accession>A0A835QK28</accession>
<evidence type="ECO:0000259" key="1">
    <source>
        <dbReference type="Pfam" id="PF25279"/>
    </source>
</evidence>
<evidence type="ECO:0000313" key="5">
    <source>
        <dbReference type="Proteomes" id="UP000639772"/>
    </source>
</evidence>
<evidence type="ECO:0000313" key="3">
    <source>
        <dbReference type="EMBL" id="KAG0472351.1"/>
    </source>
</evidence>
<dbReference type="Proteomes" id="UP000639772">
    <property type="component" value="Unassembled WGS sequence"/>
</dbReference>
<gene>
    <name evidence="3" type="ORF">HPP92_016897</name>
    <name evidence="2" type="ORF">HPP92_017488</name>
</gene>
<name>A0A835QK28_VANPL</name>
<feature type="domain" description="At2g24240-like C-terminal beta-propeller" evidence="1">
    <location>
        <begin position="85"/>
        <end position="155"/>
    </location>
</feature>
<proteinExistence type="predicted"/>
<reference evidence="4 5" key="1">
    <citation type="journal article" date="2020" name="Nat. Food">
        <title>A phased Vanilla planifolia genome enables genetic improvement of flavour and production.</title>
        <authorList>
            <person name="Hasing T."/>
            <person name="Tang H."/>
            <person name="Brym M."/>
            <person name="Khazi F."/>
            <person name="Huang T."/>
            <person name="Chambers A.H."/>
        </authorList>
    </citation>
    <scope>NUCLEOTIDE SEQUENCE [LARGE SCALE GENOMIC DNA]</scope>
    <source>
        <tissue evidence="3">Leaf</tissue>
    </source>
</reference>
<organism evidence="3 5">
    <name type="scientific">Vanilla planifolia</name>
    <name type="common">Vanilla</name>
    <dbReference type="NCBI Taxonomy" id="51239"/>
    <lineage>
        <taxon>Eukaryota</taxon>
        <taxon>Viridiplantae</taxon>
        <taxon>Streptophyta</taxon>
        <taxon>Embryophyta</taxon>
        <taxon>Tracheophyta</taxon>
        <taxon>Spermatophyta</taxon>
        <taxon>Magnoliopsida</taxon>
        <taxon>Liliopsida</taxon>
        <taxon>Asparagales</taxon>
        <taxon>Orchidaceae</taxon>
        <taxon>Vanilloideae</taxon>
        <taxon>Vanilleae</taxon>
        <taxon>Vanilla</taxon>
    </lineage>
</organism>
<dbReference type="EMBL" id="JADCNL010000008">
    <property type="protein sequence ID" value="KAG0470788.1"/>
    <property type="molecule type" value="Genomic_DNA"/>
</dbReference>
<protein>
    <recommendedName>
        <fullName evidence="1">At2g24240-like C-terminal beta-propeller domain-containing protein</fullName>
    </recommendedName>
</protein>
<evidence type="ECO:0000313" key="4">
    <source>
        <dbReference type="Proteomes" id="UP000636800"/>
    </source>
</evidence>
<keyword evidence="4" id="KW-1185">Reference proteome</keyword>
<dbReference type="Proteomes" id="UP000636800">
    <property type="component" value="Unassembled WGS sequence"/>
</dbReference>
<dbReference type="Pfam" id="PF25279">
    <property type="entry name" value="Beta_prop_At2g24240"/>
    <property type="match status" value="1"/>
</dbReference>